<feature type="region of interest" description="Disordered" evidence="3">
    <location>
        <begin position="647"/>
        <end position="711"/>
    </location>
</feature>
<organism evidence="7 8">
    <name type="scientific">Rangifer tarandus platyrhynchus</name>
    <name type="common">Svalbard reindeer</name>
    <dbReference type="NCBI Taxonomy" id="3082113"/>
    <lineage>
        <taxon>Eukaryota</taxon>
        <taxon>Metazoa</taxon>
        <taxon>Chordata</taxon>
        <taxon>Craniata</taxon>
        <taxon>Vertebrata</taxon>
        <taxon>Euteleostomi</taxon>
        <taxon>Mammalia</taxon>
        <taxon>Eutheria</taxon>
        <taxon>Laurasiatheria</taxon>
        <taxon>Artiodactyla</taxon>
        <taxon>Ruminantia</taxon>
        <taxon>Pecora</taxon>
        <taxon>Cervidae</taxon>
        <taxon>Odocoileinae</taxon>
        <taxon>Rangifer</taxon>
    </lineage>
</organism>
<evidence type="ECO:0000256" key="1">
    <source>
        <dbReference type="ARBA" id="ARBA00004132"/>
    </source>
</evidence>
<reference evidence="7" key="1">
    <citation type="submission" date="2023-04" db="EMBL/GenBank/DDBJ databases">
        <authorList>
            <consortium name="ELIXIR-Norway"/>
        </authorList>
    </citation>
    <scope>NUCLEOTIDE SEQUENCE [LARGE SCALE GENOMIC DNA]</scope>
</reference>
<name>A0ABN8ZLM7_RANTA</name>
<evidence type="ECO:0000313" key="7">
    <source>
        <dbReference type="EMBL" id="CAI9174805.1"/>
    </source>
</evidence>
<evidence type="ECO:0000256" key="3">
    <source>
        <dbReference type="SAM" id="MobiDB-lite"/>
    </source>
</evidence>
<dbReference type="PANTHER" id="PTHR13196:SF22">
    <property type="entry name" value="DENN DOMAIN-CONTAINING PROTEIN 1A"/>
    <property type="match status" value="1"/>
</dbReference>
<feature type="region of interest" description="Disordered" evidence="3">
    <location>
        <begin position="540"/>
        <end position="611"/>
    </location>
</feature>
<gene>
    <name evidence="7" type="ORF">MRATA1EN1_LOCUS23767</name>
</gene>
<sequence length="1161" mass="126987">MAAGGGSRHPQVNGTFGSAGNRGPSTPLPQGPPAPALPEGCGAPGCRLRSCRSQTSRGCRRHGAGAAEGGSTCRPEKRSEQFRNRLPGRQLSRQNPETTFEVYVEVAYPRTGGTLSDPEVQRQFPEDYSDQEVLQTLTKFCFPFYVDSLTVSQVGQNFTFVLTDIDSKQRFGFCRLSSGAKSCFCFLSYLPWFEVFYKLLNILADYTTKGQESQWNELLETLYKLPIPDPGVSVHLSVHSYFTVPDTRELPSIPENRNLTEYFVAVDVNNMLHLYASMLYERRILIICSKLSTLTACIHGSAAMLYPMFWQHVYIPVLPPHLLDYCCAPMPYLIGIHVSLLEKVRNMALDDVVILNVDTNTLETPFDDLQSLPNDVISSLKNRLKKVSTTTGDGVARAFLKAQAAFFGSYRNALKIEPEEPITFCEEAFVSHYRSGAMRQFLQNATQLQLFKQFIDGRLDLLNSGEGFSDVFEEEINMGEYAGSDKLYHQWLSTVRKGSGAILNTVKTKANPAMKTVYKFAKDHAKMGIKEVKNRLKQKDITENGCAPTTEEQLPKTAPSPLVEAKDPKFREDRRPITVHFGQPPRLRPTRPPPPKIQRSRPVRPPRPHVIKRPKSNITVEARRTSVSSPDHLVKPLRHYAVFLSEDSSDDECQREEGPSSGFTESFFFSTPFEWPQPYRTLKESDSAGDEAESPEQRAREPVGPTPAPHDRAASIDLLEDVFSNLDMEVPLQPLGQAKSLEDLRTPKDLREQPGTFDYQRLDLGRSDRSRGTPGALKLAHPHSRLWSLGQDDMALPSKPPAACPKKPSALLGNSLASPCRPQNQNGLLNPSDKEEVPTPTLGSITIPRPQGRKTPELGIVPPPPTARPAKLQAPGLALGDFSERLPAEWERRAALSSAPFPGLLSSTAPQDPTELLQPLSLAPGAAGSSSDALLALLDPLNTTWSGSSLPPGPTAPNVATPFTPQFSFPPMGTPTPFPQPSLNPFVPSVSATLPTMPLVSAPAGPFGARPASLGPAFAPTLLLSGSGFCAPHRPQPSLSALSMPNLFGQVPMGTHSPQPLGPPAVAPSRIRTLPLARSSARAAEAKQGLALRPGDPPLLPARPSQGLEPALQPSAPREARDPFEDLLRKTKQDMSSAPAPAPAPAPSSVEQLRKQWETFE</sequence>
<proteinExistence type="predicted"/>
<feature type="compositionally biased region" description="Basic and acidic residues" evidence="3">
    <location>
        <begin position="1118"/>
        <end position="1133"/>
    </location>
</feature>
<dbReference type="SMART" id="SM00800">
    <property type="entry name" value="uDENN"/>
    <property type="match status" value="1"/>
</dbReference>
<feature type="region of interest" description="Disordered" evidence="3">
    <location>
        <begin position="844"/>
        <end position="872"/>
    </location>
</feature>
<evidence type="ECO:0000256" key="2">
    <source>
        <dbReference type="ARBA" id="ARBA00023329"/>
    </source>
</evidence>
<dbReference type="InterPro" id="IPR005112">
    <property type="entry name" value="dDENN_dom"/>
</dbReference>
<dbReference type="InterPro" id="IPR001194">
    <property type="entry name" value="cDENN_dom"/>
</dbReference>
<feature type="compositionally biased region" description="Basic and acidic residues" evidence="3">
    <location>
        <begin position="1152"/>
        <end position="1161"/>
    </location>
</feature>
<feature type="region of interest" description="Disordered" evidence="3">
    <location>
        <begin position="1081"/>
        <end position="1161"/>
    </location>
</feature>
<feature type="compositionally biased region" description="Low complexity" evidence="3">
    <location>
        <begin position="659"/>
        <end position="674"/>
    </location>
</feature>
<dbReference type="Pfam" id="PF03455">
    <property type="entry name" value="dDENN"/>
    <property type="match status" value="1"/>
</dbReference>
<dbReference type="SMART" id="SM00799">
    <property type="entry name" value="DENN"/>
    <property type="match status" value="1"/>
</dbReference>
<dbReference type="EMBL" id="OX459940">
    <property type="protein sequence ID" value="CAI9174805.1"/>
    <property type="molecule type" value="Genomic_DNA"/>
</dbReference>
<evidence type="ECO:0000259" key="5">
    <source>
        <dbReference type="SMART" id="SM00800"/>
    </source>
</evidence>
<feature type="domain" description="dDENN" evidence="6">
    <location>
        <begin position="391"/>
        <end position="458"/>
    </location>
</feature>
<keyword evidence="2" id="KW-0968">Cytoplasmic vesicle</keyword>
<dbReference type="InterPro" id="IPR040032">
    <property type="entry name" value="DENND1A/B/C"/>
</dbReference>
<accession>A0ABN8ZLM7</accession>
<dbReference type="Gene3D" id="6.10.140.1000">
    <property type="match status" value="1"/>
</dbReference>
<evidence type="ECO:0000259" key="6">
    <source>
        <dbReference type="SMART" id="SM00801"/>
    </source>
</evidence>
<feature type="compositionally biased region" description="Pro residues" evidence="3">
    <location>
        <begin position="586"/>
        <end position="596"/>
    </location>
</feature>
<keyword evidence="8" id="KW-1185">Reference proteome</keyword>
<dbReference type="Gene3D" id="3.30.450.200">
    <property type="match status" value="1"/>
</dbReference>
<dbReference type="Proteomes" id="UP001176941">
    <property type="component" value="Chromosome 4"/>
</dbReference>
<dbReference type="InterPro" id="IPR043153">
    <property type="entry name" value="DENN_C"/>
</dbReference>
<evidence type="ECO:0000313" key="8">
    <source>
        <dbReference type="Proteomes" id="UP001176941"/>
    </source>
</evidence>
<feature type="compositionally biased region" description="Basic residues" evidence="3">
    <location>
        <begin position="598"/>
        <end position="611"/>
    </location>
</feature>
<feature type="domain" description="uDENN" evidence="5">
    <location>
        <begin position="96"/>
        <end position="178"/>
    </location>
</feature>
<evidence type="ECO:0000259" key="4">
    <source>
        <dbReference type="SMART" id="SM00799"/>
    </source>
</evidence>
<feature type="domain" description="cDENN" evidence="4">
    <location>
        <begin position="179"/>
        <end position="360"/>
    </location>
</feature>
<evidence type="ECO:0008006" key="9">
    <source>
        <dbReference type="Google" id="ProtNLM"/>
    </source>
</evidence>
<feature type="compositionally biased region" description="Basic and acidic residues" evidence="3">
    <location>
        <begin position="564"/>
        <end position="576"/>
    </location>
</feature>
<feature type="compositionally biased region" description="Pro residues" evidence="3">
    <location>
        <begin position="26"/>
        <end position="36"/>
    </location>
</feature>
<protein>
    <recommendedName>
        <fullName evidence="9">DENN/MADD domain containing 1A</fullName>
    </recommendedName>
</protein>
<comment type="subcellular location">
    <subcellularLocation>
        <location evidence="1">Cytoplasmic vesicle</location>
        <location evidence="1">Clathrin-coated vesicle</location>
    </subcellularLocation>
</comment>
<dbReference type="Pfam" id="PF03456">
    <property type="entry name" value="uDENN"/>
    <property type="match status" value="1"/>
</dbReference>
<dbReference type="PANTHER" id="PTHR13196">
    <property type="entry name" value="DENN DOMAIN-CONTAINING"/>
    <property type="match status" value="1"/>
</dbReference>
<dbReference type="SMART" id="SM00801">
    <property type="entry name" value="dDENN"/>
    <property type="match status" value="1"/>
</dbReference>
<feature type="region of interest" description="Disordered" evidence="3">
    <location>
        <begin position="1"/>
        <end position="38"/>
    </location>
</feature>
<dbReference type="Gene3D" id="3.40.50.11500">
    <property type="match status" value="1"/>
</dbReference>
<dbReference type="Pfam" id="PF02141">
    <property type="entry name" value="DENN"/>
    <property type="match status" value="1"/>
</dbReference>
<dbReference type="InterPro" id="IPR005113">
    <property type="entry name" value="uDENN_dom"/>
</dbReference>
<feature type="region of interest" description="Disordered" evidence="3">
    <location>
        <begin position="57"/>
        <end position="81"/>
    </location>
</feature>